<dbReference type="Proteomes" id="UP000583127">
    <property type="component" value="Unassembled WGS sequence"/>
</dbReference>
<keyword evidence="3" id="KW-1185">Reference proteome</keyword>
<keyword evidence="1" id="KW-0732">Signal</keyword>
<evidence type="ECO:0000313" key="3">
    <source>
        <dbReference type="Proteomes" id="UP000583127"/>
    </source>
</evidence>
<dbReference type="RefSeq" id="WP_169496411.1">
    <property type="nucleotide sequence ID" value="NZ_JABBFZ010000002.1"/>
</dbReference>
<feature type="chain" id="PRO_5030844301" evidence="1">
    <location>
        <begin position="25"/>
        <end position="114"/>
    </location>
</feature>
<feature type="signal peptide" evidence="1">
    <location>
        <begin position="1"/>
        <end position="24"/>
    </location>
</feature>
<reference evidence="2 3" key="1">
    <citation type="submission" date="2020-04" db="EMBL/GenBank/DDBJ databases">
        <title>Paraburkholderia sp. G-4-1-8 isolated from soil.</title>
        <authorList>
            <person name="Dahal R.H."/>
        </authorList>
    </citation>
    <scope>NUCLEOTIDE SEQUENCE [LARGE SCALE GENOMIC DNA]</scope>
    <source>
        <strain evidence="2 3">G-4-1-8</strain>
    </source>
</reference>
<organism evidence="2 3">
    <name type="scientific">Paraburkholderia antibiotica</name>
    <dbReference type="NCBI Taxonomy" id="2728839"/>
    <lineage>
        <taxon>Bacteria</taxon>
        <taxon>Pseudomonadati</taxon>
        <taxon>Pseudomonadota</taxon>
        <taxon>Betaproteobacteria</taxon>
        <taxon>Burkholderiales</taxon>
        <taxon>Burkholderiaceae</taxon>
        <taxon>Paraburkholderia</taxon>
    </lineage>
</organism>
<evidence type="ECO:0000313" key="2">
    <source>
        <dbReference type="EMBL" id="NML30120.1"/>
    </source>
</evidence>
<comment type="caution">
    <text evidence="2">The sequence shown here is derived from an EMBL/GenBank/DDBJ whole genome shotgun (WGS) entry which is preliminary data.</text>
</comment>
<gene>
    <name evidence="2" type="ORF">HHL14_04665</name>
</gene>
<name>A0A7X9X2B0_9BURK</name>
<sequence>MTIRLACASTFTAIGLACSPVAYARVVVYLPAAVVYAPPPRPAYYPVPIYPMYVSAPPVAVPVAVSTIVAAPPMQPASATTGAAGATVVSPAAAYAVVPAPVVNYAQPLGIVPN</sequence>
<proteinExistence type="predicted"/>
<dbReference type="PROSITE" id="PS51257">
    <property type="entry name" value="PROKAR_LIPOPROTEIN"/>
    <property type="match status" value="1"/>
</dbReference>
<accession>A0A7X9X2B0</accession>
<evidence type="ECO:0000256" key="1">
    <source>
        <dbReference type="SAM" id="SignalP"/>
    </source>
</evidence>
<dbReference type="EMBL" id="JABBFZ010000002">
    <property type="protein sequence ID" value="NML30120.1"/>
    <property type="molecule type" value="Genomic_DNA"/>
</dbReference>
<protein>
    <submittedName>
        <fullName evidence="2">Uncharacterized protein</fullName>
    </submittedName>
</protein>
<dbReference type="AlphaFoldDB" id="A0A7X9X2B0"/>